<protein>
    <submittedName>
        <fullName evidence="2">Phage portal protein</fullName>
    </submittedName>
</protein>
<reference evidence="2 3" key="1">
    <citation type="journal article" date="2016" name="Int. J. Syst. Evol. Microbiol.">
        <title>Pseudaminobacter manganicus sp. nov., isolated from sludge of a manganese mine.</title>
        <authorList>
            <person name="Li J."/>
            <person name="Huang J."/>
            <person name="Liao S."/>
            <person name="Wang G."/>
        </authorList>
    </citation>
    <scope>NUCLEOTIDE SEQUENCE [LARGE SCALE GENOMIC DNA]</scope>
    <source>
        <strain evidence="2 3">JH-7</strain>
    </source>
</reference>
<dbReference type="EMBL" id="MDET01000014">
    <property type="protein sequence ID" value="OQM75622.1"/>
    <property type="molecule type" value="Genomic_DNA"/>
</dbReference>
<name>A0A1V8RQY7_9HYPH</name>
<dbReference type="STRING" id="1873176.BFN67_17610"/>
<dbReference type="Proteomes" id="UP000191905">
    <property type="component" value="Unassembled WGS sequence"/>
</dbReference>
<accession>A0A1V8RQY7</accession>
<dbReference type="GO" id="GO:0005198">
    <property type="term" value="F:structural molecule activity"/>
    <property type="evidence" value="ECO:0007669"/>
    <property type="project" value="InterPro"/>
</dbReference>
<dbReference type="Pfam" id="PF05136">
    <property type="entry name" value="Phage_portal_2"/>
    <property type="match status" value="1"/>
</dbReference>
<keyword evidence="3" id="KW-1185">Reference proteome</keyword>
<dbReference type="GO" id="GO:0019068">
    <property type="term" value="P:virion assembly"/>
    <property type="evidence" value="ECO:0007669"/>
    <property type="project" value="InterPro"/>
</dbReference>
<evidence type="ECO:0000313" key="2">
    <source>
        <dbReference type="EMBL" id="OQM75622.1"/>
    </source>
</evidence>
<evidence type="ECO:0000313" key="3">
    <source>
        <dbReference type="Proteomes" id="UP000191905"/>
    </source>
</evidence>
<evidence type="ECO:0000256" key="1">
    <source>
        <dbReference type="SAM" id="MobiDB-lite"/>
    </source>
</evidence>
<dbReference type="InterPro" id="IPR006429">
    <property type="entry name" value="Phage_lambda_portal"/>
</dbReference>
<sequence length="553" mass="61362">MLESNSGVSPLTSEVLPPEASAVASGGVAYDGANKLDRLGMWQPALRSADADLLPLKDDLDARALDTMRNDAYVAGGAAIRKDSIVGARFLLNSKPETKLLFGKEDEVWETEAQEEIETKFTLWAESPQNWPDAARRKTLTDIVRLAVGVHLSNGEVLMSAEWFDDGRPFSSAVQLIDSARLSDPRDRTLLSGRRVRKGVEIDAYGAPTAYYIRNAHPGDYRLGITNILASMKWKRIPARKPWGRPLINHIYEEMRPDQTRGVTAMVAALGEMRMTKHFRRTELERAVVASTYAASIESELPTDASLAMGSGNPTDGNATTAWMTDYLNEIATYTANAQNLTMDGAKIPIFAPGTKLKIQNPGAASPQGDKFEQSLLRYIAAALGVSYEQLSRDYTQTNYSSARASSGETFKTMMSLKRSVAEKVANFIYRLWLEEAINYNELECFKRRGLPRFYDGMNAELFAACEWIGAAQGQIDPLKETQAAILRVKSGFSTKETEIAKMTGSDWRKVARQQRREYDLDKKLEMPSIYDSTDTTDLQNSLTATPNDGENK</sequence>
<feature type="region of interest" description="Disordered" evidence="1">
    <location>
        <begin position="531"/>
        <end position="553"/>
    </location>
</feature>
<dbReference type="NCBIfam" id="TIGR01539">
    <property type="entry name" value="portal_lambda"/>
    <property type="match status" value="1"/>
</dbReference>
<proteinExistence type="predicted"/>
<dbReference type="AlphaFoldDB" id="A0A1V8RQY7"/>
<comment type="caution">
    <text evidence="2">The sequence shown here is derived from an EMBL/GenBank/DDBJ whole genome shotgun (WGS) entry which is preliminary data.</text>
</comment>
<gene>
    <name evidence="2" type="ORF">BFN67_17610</name>
</gene>
<organism evidence="2 3">
    <name type="scientific">Manganibacter manganicus</name>
    <dbReference type="NCBI Taxonomy" id="1873176"/>
    <lineage>
        <taxon>Bacteria</taxon>
        <taxon>Pseudomonadati</taxon>
        <taxon>Pseudomonadota</taxon>
        <taxon>Alphaproteobacteria</taxon>
        <taxon>Hyphomicrobiales</taxon>
        <taxon>Phyllobacteriaceae</taxon>
        <taxon>Manganibacter</taxon>
    </lineage>
</organism>